<evidence type="ECO:0000256" key="7">
    <source>
        <dbReference type="ARBA" id="ARBA00022737"/>
    </source>
</evidence>
<keyword evidence="4 12" id="KW-0813">Transport</keyword>
<dbReference type="GO" id="GO:0046872">
    <property type="term" value="F:metal ion binding"/>
    <property type="evidence" value="ECO:0007669"/>
    <property type="project" value="UniProtKB-UniRule"/>
</dbReference>
<dbReference type="InterPro" id="IPR017900">
    <property type="entry name" value="4Fe4S_Fe_S_CS"/>
</dbReference>
<comment type="cofactor">
    <cofactor evidence="12">
        <name>[3Fe-4S] cluster</name>
        <dbReference type="ChEBI" id="CHEBI:21137"/>
    </cofactor>
    <text evidence="12">Binds 1 [3Fe-4S] cluster.</text>
</comment>
<proteinExistence type="predicted"/>
<dbReference type="GO" id="GO:0051539">
    <property type="term" value="F:4 iron, 4 sulfur cluster binding"/>
    <property type="evidence" value="ECO:0007669"/>
    <property type="project" value="UniProtKB-UniRule"/>
</dbReference>
<evidence type="ECO:0000313" key="15">
    <source>
        <dbReference type="EMBL" id="GLW54487.1"/>
    </source>
</evidence>
<dbReference type="InterPro" id="IPR017896">
    <property type="entry name" value="4Fe4S_Fe-S-bd"/>
</dbReference>
<sequence>MTFVIALPCVDVKDQACIQECPFDCLYEGERMLYIHPGECTDCGACEPVCPVEAIYYEDDLPEKWRPFAAANAEFFDDLGHPGGSAQLGPVPKDHPTVAALPPAAHRTP</sequence>
<dbReference type="InterPro" id="IPR050294">
    <property type="entry name" value="RnfB_subfamily"/>
</dbReference>
<dbReference type="Pfam" id="PF00037">
    <property type="entry name" value="Fer4"/>
    <property type="match status" value="1"/>
</dbReference>
<keyword evidence="7" id="KW-0677">Repeat</keyword>
<name>A0A9W6PGJ9_9ACTN</name>
<comment type="caution">
    <text evidence="15">The sequence shown here is derived from an EMBL/GenBank/DDBJ whole genome shotgun (WGS) entry which is preliminary data.</text>
</comment>
<evidence type="ECO:0000256" key="12">
    <source>
        <dbReference type="RuleBase" id="RU365098"/>
    </source>
</evidence>
<evidence type="ECO:0000256" key="6">
    <source>
        <dbReference type="ARBA" id="ARBA00022723"/>
    </source>
</evidence>
<dbReference type="PROSITE" id="PS51379">
    <property type="entry name" value="4FE4S_FER_2"/>
    <property type="match status" value="1"/>
</dbReference>
<keyword evidence="11 12" id="KW-0003">3Fe-4S</keyword>
<accession>A0A9W6PGJ9</accession>
<dbReference type="PROSITE" id="PS00198">
    <property type="entry name" value="4FE4S_FER_1"/>
    <property type="match status" value="1"/>
</dbReference>
<comment type="cofactor">
    <cofactor evidence="1 12">
        <name>[4Fe-4S] cluster</name>
        <dbReference type="ChEBI" id="CHEBI:49883"/>
    </cofactor>
</comment>
<dbReference type="Gene3D" id="3.30.70.20">
    <property type="match status" value="1"/>
</dbReference>
<protein>
    <recommendedName>
        <fullName evidence="3 12">Ferredoxin</fullName>
    </recommendedName>
</protein>
<dbReference type="PANTHER" id="PTHR42859">
    <property type="entry name" value="OXIDOREDUCTASE"/>
    <property type="match status" value="1"/>
</dbReference>
<dbReference type="Proteomes" id="UP001165143">
    <property type="component" value="Unassembled WGS sequence"/>
</dbReference>
<keyword evidence="8 12" id="KW-0249">Electron transport</keyword>
<feature type="domain" description="4Fe-4S ferredoxin-type" evidence="14">
    <location>
        <begin position="31"/>
        <end position="60"/>
    </location>
</feature>
<dbReference type="PANTHER" id="PTHR42859:SF2">
    <property type="entry name" value="FERREDOXIN"/>
    <property type="match status" value="1"/>
</dbReference>
<dbReference type="AlphaFoldDB" id="A0A9W6PGJ9"/>
<keyword evidence="10 12" id="KW-0411">Iron-sulfur</keyword>
<reference evidence="15" key="1">
    <citation type="submission" date="2023-02" db="EMBL/GenBank/DDBJ databases">
        <title>Kitasatospora phosalacinea NBRC 14362.</title>
        <authorList>
            <person name="Ichikawa N."/>
            <person name="Sato H."/>
            <person name="Tonouchi N."/>
        </authorList>
    </citation>
    <scope>NUCLEOTIDE SEQUENCE</scope>
    <source>
        <strain evidence="15">NBRC 14362</strain>
    </source>
</reference>
<keyword evidence="5 12" id="KW-0004">4Fe-4S</keyword>
<dbReference type="OrthoDB" id="9803397at2"/>
<evidence type="ECO:0000256" key="13">
    <source>
        <dbReference type="SAM" id="MobiDB-lite"/>
    </source>
</evidence>
<dbReference type="InterPro" id="IPR054830">
    <property type="entry name" value="FdxA_Actino"/>
</dbReference>
<gene>
    <name evidence="15" type="ORF">Kpho01_24980</name>
</gene>
<comment type="function">
    <text evidence="2 12">Ferredoxins are iron-sulfur proteins that transfer electrons in a wide variety of metabolic reactions.</text>
</comment>
<dbReference type="RefSeq" id="WP_033255169.1">
    <property type="nucleotide sequence ID" value="NZ_BSRX01000012.1"/>
</dbReference>
<dbReference type="PRINTS" id="PR00354">
    <property type="entry name" value="7FE8SFRDOXIN"/>
</dbReference>
<evidence type="ECO:0000256" key="3">
    <source>
        <dbReference type="ARBA" id="ARBA00013529"/>
    </source>
</evidence>
<evidence type="ECO:0000256" key="4">
    <source>
        <dbReference type="ARBA" id="ARBA00022448"/>
    </source>
</evidence>
<organism evidence="15 16">
    <name type="scientific">Kitasatospora phosalacinea</name>
    <dbReference type="NCBI Taxonomy" id="2065"/>
    <lineage>
        <taxon>Bacteria</taxon>
        <taxon>Bacillati</taxon>
        <taxon>Actinomycetota</taxon>
        <taxon>Actinomycetes</taxon>
        <taxon>Kitasatosporales</taxon>
        <taxon>Streptomycetaceae</taxon>
        <taxon>Kitasatospora</taxon>
    </lineage>
</organism>
<keyword evidence="6 12" id="KW-0479">Metal-binding</keyword>
<evidence type="ECO:0000313" key="16">
    <source>
        <dbReference type="Proteomes" id="UP001165143"/>
    </source>
</evidence>
<dbReference type="EMBL" id="BSRX01000012">
    <property type="protein sequence ID" value="GLW54487.1"/>
    <property type="molecule type" value="Genomic_DNA"/>
</dbReference>
<evidence type="ECO:0000256" key="11">
    <source>
        <dbReference type="ARBA" id="ARBA00023291"/>
    </source>
</evidence>
<evidence type="ECO:0000256" key="5">
    <source>
        <dbReference type="ARBA" id="ARBA00022485"/>
    </source>
</evidence>
<keyword evidence="9 12" id="KW-0408">Iron</keyword>
<dbReference type="SUPFAM" id="SSF54862">
    <property type="entry name" value="4Fe-4S ferredoxins"/>
    <property type="match status" value="1"/>
</dbReference>
<evidence type="ECO:0000259" key="14">
    <source>
        <dbReference type="PROSITE" id="PS51379"/>
    </source>
</evidence>
<dbReference type="GO" id="GO:0009055">
    <property type="term" value="F:electron transfer activity"/>
    <property type="evidence" value="ECO:0007669"/>
    <property type="project" value="UniProtKB-UniRule"/>
</dbReference>
<dbReference type="GO" id="GO:0051538">
    <property type="term" value="F:3 iron, 4 sulfur cluster binding"/>
    <property type="evidence" value="ECO:0007669"/>
    <property type="project" value="UniProtKB-UniRule"/>
</dbReference>
<dbReference type="InterPro" id="IPR000813">
    <property type="entry name" value="7Fe_ferredoxin"/>
</dbReference>
<feature type="region of interest" description="Disordered" evidence="13">
    <location>
        <begin position="81"/>
        <end position="109"/>
    </location>
</feature>
<evidence type="ECO:0000256" key="1">
    <source>
        <dbReference type="ARBA" id="ARBA00001966"/>
    </source>
</evidence>
<evidence type="ECO:0000256" key="10">
    <source>
        <dbReference type="ARBA" id="ARBA00023014"/>
    </source>
</evidence>
<evidence type="ECO:0000256" key="8">
    <source>
        <dbReference type="ARBA" id="ARBA00022982"/>
    </source>
</evidence>
<evidence type="ECO:0000256" key="9">
    <source>
        <dbReference type="ARBA" id="ARBA00023004"/>
    </source>
</evidence>
<dbReference type="NCBIfam" id="NF045480">
    <property type="entry name" value="FdxA_Actino"/>
    <property type="match status" value="1"/>
</dbReference>
<evidence type="ECO:0000256" key="2">
    <source>
        <dbReference type="ARBA" id="ARBA00003532"/>
    </source>
</evidence>